<reference evidence="1 2" key="1">
    <citation type="submission" date="2021-02" db="EMBL/GenBank/DDBJ databases">
        <title>Bacillus sp. RD4P76, an endophyte from a halophyte.</title>
        <authorList>
            <person name="Sun J.-Q."/>
        </authorList>
    </citation>
    <scope>NUCLEOTIDE SEQUENCE [LARGE SCALE GENOMIC DNA]</scope>
    <source>
        <strain evidence="1 2">RD4P76</strain>
    </source>
</reference>
<protein>
    <submittedName>
        <fullName evidence="1">DUF4256 domain-containing protein</fullName>
    </submittedName>
</protein>
<evidence type="ECO:0000313" key="2">
    <source>
        <dbReference type="Proteomes" id="UP001518925"/>
    </source>
</evidence>
<evidence type="ECO:0000313" key="1">
    <source>
        <dbReference type="EMBL" id="MBM6617832.1"/>
    </source>
</evidence>
<dbReference type="InterPro" id="IPR025352">
    <property type="entry name" value="DUF4256"/>
</dbReference>
<dbReference type="Pfam" id="PF14066">
    <property type="entry name" value="DUF4256"/>
    <property type="match status" value="1"/>
</dbReference>
<name>A0ABS2DHC6_9BACI</name>
<keyword evidence="2" id="KW-1185">Reference proteome</keyword>
<proteinExistence type="predicted"/>
<comment type="caution">
    <text evidence="1">The sequence shown here is derived from an EMBL/GenBank/DDBJ whole genome shotgun (WGS) entry which is preliminary data.</text>
</comment>
<gene>
    <name evidence="1" type="ORF">JR050_09150</name>
</gene>
<dbReference type="EMBL" id="JAFELM010000028">
    <property type="protein sequence ID" value="MBM6617832.1"/>
    <property type="molecule type" value="Genomic_DNA"/>
</dbReference>
<dbReference type="Proteomes" id="UP001518925">
    <property type="component" value="Unassembled WGS sequence"/>
</dbReference>
<sequence>MTKSTNVNDHKELSLEQRQELIEVVKARFEKNMNRHEGIEWAKVQAKLEANTEKMWSLNEMESTGGEPDVVGYDEKKDEYIFYDCAAESPTGRRSFCYDREALESRKKHKPENSAMDMATAMGIELLTEEEYRALQEIGQFDRKTSSWVQTPANIRKLGGAIFCDRRYDTVFMYHNGADSYYASRGFRGSLKV</sequence>
<organism evidence="1 2">
    <name type="scientific">Bacillus suaedaesalsae</name>
    <dbReference type="NCBI Taxonomy" id="2810349"/>
    <lineage>
        <taxon>Bacteria</taxon>
        <taxon>Bacillati</taxon>
        <taxon>Bacillota</taxon>
        <taxon>Bacilli</taxon>
        <taxon>Bacillales</taxon>
        <taxon>Bacillaceae</taxon>
        <taxon>Bacillus</taxon>
    </lineage>
</organism>
<accession>A0ABS2DHC6</accession>
<dbReference type="RefSeq" id="WP_204203195.1">
    <property type="nucleotide sequence ID" value="NZ_JAFELM010000028.1"/>
</dbReference>